<protein>
    <submittedName>
        <fullName evidence="1">Uncharacterized protein</fullName>
    </submittedName>
</protein>
<accession>A0A4C1VMG2</accession>
<sequence>MEPDAGVYQRRGGVVVKCVAFELGDTEFHPEHGRDLNSDLRRRRRAARVAAVARAQSGPGLAETEKGIDHEKGKFCRCIMRHYVCASAATPLPRLAFTRYGRSVN</sequence>
<dbReference type="Proteomes" id="UP000299102">
    <property type="component" value="Unassembled WGS sequence"/>
</dbReference>
<gene>
    <name evidence="1" type="ORF">EVAR_27444_1</name>
</gene>
<keyword evidence="2" id="KW-1185">Reference proteome</keyword>
<name>A0A4C1VMG2_EUMVA</name>
<dbReference type="EMBL" id="BGZK01000359">
    <property type="protein sequence ID" value="GBP39084.1"/>
    <property type="molecule type" value="Genomic_DNA"/>
</dbReference>
<evidence type="ECO:0000313" key="1">
    <source>
        <dbReference type="EMBL" id="GBP39084.1"/>
    </source>
</evidence>
<reference evidence="1 2" key="1">
    <citation type="journal article" date="2019" name="Commun. Biol.">
        <title>The bagworm genome reveals a unique fibroin gene that provides high tensile strength.</title>
        <authorList>
            <person name="Kono N."/>
            <person name="Nakamura H."/>
            <person name="Ohtoshi R."/>
            <person name="Tomita M."/>
            <person name="Numata K."/>
            <person name="Arakawa K."/>
        </authorList>
    </citation>
    <scope>NUCLEOTIDE SEQUENCE [LARGE SCALE GENOMIC DNA]</scope>
</reference>
<evidence type="ECO:0000313" key="2">
    <source>
        <dbReference type="Proteomes" id="UP000299102"/>
    </source>
</evidence>
<proteinExistence type="predicted"/>
<dbReference type="AlphaFoldDB" id="A0A4C1VMG2"/>
<organism evidence="1 2">
    <name type="scientific">Eumeta variegata</name>
    <name type="common">Bagworm moth</name>
    <name type="synonym">Eumeta japonica</name>
    <dbReference type="NCBI Taxonomy" id="151549"/>
    <lineage>
        <taxon>Eukaryota</taxon>
        <taxon>Metazoa</taxon>
        <taxon>Ecdysozoa</taxon>
        <taxon>Arthropoda</taxon>
        <taxon>Hexapoda</taxon>
        <taxon>Insecta</taxon>
        <taxon>Pterygota</taxon>
        <taxon>Neoptera</taxon>
        <taxon>Endopterygota</taxon>
        <taxon>Lepidoptera</taxon>
        <taxon>Glossata</taxon>
        <taxon>Ditrysia</taxon>
        <taxon>Tineoidea</taxon>
        <taxon>Psychidae</taxon>
        <taxon>Oiketicinae</taxon>
        <taxon>Eumeta</taxon>
    </lineage>
</organism>
<comment type="caution">
    <text evidence="1">The sequence shown here is derived from an EMBL/GenBank/DDBJ whole genome shotgun (WGS) entry which is preliminary data.</text>
</comment>